<dbReference type="RefSeq" id="WP_242679585.1">
    <property type="nucleotide sequence ID" value="NZ_CBCSAJ010000021.1"/>
</dbReference>
<dbReference type="PANTHER" id="PTHR42881">
    <property type="entry name" value="PROLYL ENDOPEPTIDASE"/>
    <property type="match status" value="1"/>
</dbReference>
<sequence length="739" mass="80089">MKPHLTGGTACPPGGRGMSVLPIAQPWSIRAIRSAAVALILSAVTASAAEEMRLTYPETPRTDDVETLFGVQIADPFRWLEADPREDSTVAEWIDAQNAVASSYLETLSGRSIFEQRLALLNQHDTVMPPVRRGERYIFQRQSAGDDQPRLIVREGDDGSESVLLDPNTWTGDGTKALAEWDVSPDGDFVAYAVQVDGSDWRSIRVIDTVTGEVLDDHVEWARFTTIAWSGDGSGFYYSRFPAGEKGASFNEAVRDHAVYFHRLGTPQSDDRLVHGGASEKPLLHTATVSADGRFLVIYTSALAGGVAVTVTDLSQDGGQPLTLVESHDDQWALVGTEGTRLIFSTQMGAPRGRVMSIDLADPEPAFAELIPERPDAVLRHGTGILGNRIVLNYMVDAKMELERFRLDGTPDGSVDLPGAGTAALFHGEPGRNDAYFLFTSHDVPPTVFRLDVAESRVTPWEDSNLPVTLDDVMVEQRFYASADGTRIPMFVIRRADVTGAAPTMLTGYGGYGISMVPFYLPAAIAWVEQGGVYAVANIRGGGEYGSAWHHAGRREQKQNVFDDFIAAGEYLIAEGITAPDGLAIQGQSNGGLLVAAVANQRPDLFAAVLPDVGVMDMLRFDRFTGGAMWIEEYGSPAVEDQFRTLLAYSPLHTIREGADYPAILVTTADTDNRVVPAHSFKYTAALQDADIGDRPHLLRVATGAGHGQGTPLTMQIAQTAEQWAFAARWTGLDVTSMD</sequence>
<dbReference type="InterPro" id="IPR002471">
    <property type="entry name" value="Pept_S9_AS"/>
</dbReference>
<evidence type="ECO:0000256" key="5">
    <source>
        <dbReference type="ARBA" id="ARBA00022801"/>
    </source>
</evidence>
<feature type="domain" description="Peptidase S9 prolyl oligopeptidase catalytic" evidence="7">
    <location>
        <begin position="525"/>
        <end position="732"/>
    </location>
</feature>
<comment type="similarity">
    <text evidence="2">Belongs to the peptidase S9A family.</text>
</comment>
<keyword evidence="10" id="KW-1185">Reference proteome</keyword>
<name>A0ABW4DV58_9RHOB</name>
<dbReference type="InterPro" id="IPR029058">
    <property type="entry name" value="AB_hydrolase_fold"/>
</dbReference>
<dbReference type="InterPro" id="IPR023302">
    <property type="entry name" value="Pept_S9A_N"/>
</dbReference>
<organism evidence="9 10">
    <name type="scientific">Paracoccus nototheniae</name>
    <dbReference type="NCBI Taxonomy" id="2489002"/>
    <lineage>
        <taxon>Bacteria</taxon>
        <taxon>Pseudomonadati</taxon>
        <taxon>Pseudomonadota</taxon>
        <taxon>Alphaproteobacteria</taxon>
        <taxon>Rhodobacterales</taxon>
        <taxon>Paracoccaceae</taxon>
        <taxon>Paracoccus</taxon>
    </lineage>
</organism>
<feature type="domain" description="Peptidase S9A N-terminal" evidence="8">
    <location>
        <begin position="57"/>
        <end position="463"/>
    </location>
</feature>
<evidence type="ECO:0000256" key="1">
    <source>
        <dbReference type="ARBA" id="ARBA00001070"/>
    </source>
</evidence>
<dbReference type="InterPro" id="IPR051167">
    <property type="entry name" value="Prolyl_oligopep/macrocyclase"/>
</dbReference>
<evidence type="ECO:0000256" key="3">
    <source>
        <dbReference type="ARBA" id="ARBA00011897"/>
    </source>
</evidence>
<dbReference type="Pfam" id="PF00326">
    <property type="entry name" value="Peptidase_S9"/>
    <property type="match status" value="1"/>
</dbReference>
<keyword evidence="5" id="KW-0378">Hydrolase</keyword>
<dbReference type="Proteomes" id="UP001597302">
    <property type="component" value="Unassembled WGS sequence"/>
</dbReference>
<keyword evidence="4" id="KW-0645">Protease</keyword>
<evidence type="ECO:0000256" key="2">
    <source>
        <dbReference type="ARBA" id="ARBA00005228"/>
    </source>
</evidence>
<dbReference type="PANTHER" id="PTHR42881:SF2">
    <property type="entry name" value="PROLYL ENDOPEPTIDASE"/>
    <property type="match status" value="1"/>
</dbReference>
<protein>
    <recommendedName>
        <fullName evidence="3">prolyl oligopeptidase</fullName>
        <ecNumber evidence="3">3.4.21.26</ecNumber>
    </recommendedName>
</protein>
<dbReference type="PRINTS" id="PR00862">
    <property type="entry name" value="PROLIGOPTASE"/>
</dbReference>
<evidence type="ECO:0000259" key="7">
    <source>
        <dbReference type="Pfam" id="PF00326"/>
    </source>
</evidence>
<keyword evidence="6" id="KW-0720">Serine protease</keyword>
<evidence type="ECO:0000256" key="4">
    <source>
        <dbReference type="ARBA" id="ARBA00022670"/>
    </source>
</evidence>
<dbReference type="EMBL" id="JBHTOQ010000012">
    <property type="protein sequence ID" value="MFD1480843.1"/>
    <property type="molecule type" value="Genomic_DNA"/>
</dbReference>
<evidence type="ECO:0000259" key="8">
    <source>
        <dbReference type="Pfam" id="PF02897"/>
    </source>
</evidence>
<dbReference type="InterPro" id="IPR001375">
    <property type="entry name" value="Peptidase_S9_cat"/>
</dbReference>
<dbReference type="EC" id="3.4.21.26" evidence="3"/>
<comment type="caution">
    <text evidence="9">The sequence shown here is derived from an EMBL/GenBank/DDBJ whole genome shotgun (WGS) entry which is preliminary data.</text>
</comment>
<evidence type="ECO:0000313" key="9">
    <source>
        <dbReference type="EMBL" id="MFD1480843.1"/>
    </source>
</evidence>
<dbReference type="SUPFAM" id="SSF50993">
    <property type="entry name" value="Peptidase/esterase 'gauge' domain"/>
    <property type="match status" value="1"/>
</dbReference>
<reference evidence="10" key="1">
    <citation type="journal article" date="2019" name="Int. J. Syst. Evol. Microbiol.">
        <title>The Global Catalogue of Microorganisms (GCM) 10K type strain sequencing project: providing services to taxonomists for standard genome sequencing and annotation.</title>
        <authorList>
            <consortium name="The Broad Institute Genomics Platform"/>
            <consortium name="The Broad Institute Genome Sequencing Center for Infectious Disease"/>
            <person name="Wu L."/>
            <person name="Ma J."/>
        </authorList>
    </citation>
    <scope>NUCLEOTIDE SEQUENCE [LARGE SCALE GENOMIC DNA]</scope>
    <source>
        <strain evidence="10">CCM 8875</strain>
    </source>
</reference>
<dbReference type="Pfam" id="PF02897">
    <property type="entry name" value="Peptidase_S9_N"/>
    <property type="match status" value="1"/>
</dbReference>
<dbReference type="PROSITE" id="PS00708">
    <property type="entry name" value="PRO_ENDOPEP_SER"/>
    <property type="match status" value="1"/>
</dbReference>
<dbReference type="SUPFAM" id="SSF53474">
    <property type="entry name" value="alpha/beta-Hydrolases"/>
    <property type="match status" value="1"/>
</dbReference>
<dbReference type="Gene3D" id="2.130.10.120">
    <property type="entry name" value="Prolyl oligopeptidase, N-terminal domain"/>
    <property type="match status" value="1"/>
</dbReference>
<accession>A0ABW4DV58</accession>
<evidence type="ECO:0000313" key="10">
    <source>
        <dbReference type="Proteomes" id="UP001597302"/>
    </source>
</evidence>
<dbReference type="InterPro" id="IPR002470">
    <property type="entry name" value="Peptidase_S9A"/>
</dbReference>
<comment type="catalytic activity">
    <reaction evidence="1">
        <text>Hydrolysis of Pro-|-Xaa &gt;&gt; Ala-|-Xaa in oligopeptides.</text>
        <dbReference type="EC" id="3.4.21.26"/>
    </reaction>
</comment>
<proteinExistence type="inferred from homology"/>
<dbReference type="Gene3D" id="3.40.50.1820">
    <property type="entry name" value="alpha/beta hydrolase"/>
    <property type="match status" value="1"/>
</dbReference>
<evidence type="ECO:0000256" key="6">
    <source>
        <dbReference type="ARBA" id="ARBA00022825"/>
    </source>
</evidence>
<gene>
    <name evidence="9" type="ORF">ACFQ5P_06015</name>
</gene>